<organism evidence="1 2">
    <name type="scientific">Panagrolaimus davidi</name>
    <dbReference type="NCBI Taxonomy" id="227884"/>
    <lineage>
        <taxon>Eukaryota</taxon>
        <taxon>Metazoa</taxon>
        <taxon>Ecdysozoa</taxon>
        <taxon>Nematoda</taxon>
        <taxon>Chromadorea</taxon>
        <taxon>Rhabditida</taxon>
        <taxon>Tylenchina</taxon>
        <taxon>Panagrolaimomorpha</taxon>
        <taxon>Panagrolaimoidea</taxon>
        <taxon>Panagrolaimidae</taxon>
        <taxon>Panagrolaimus</taxon>
    </lineage>
</organism>
<evidence type="ECO:0000313" key="2">
    <source>
        <dbReference type="WBParaSite" id="PDA_v2.g29184.t1"/>
    </source>
</evidence>
<accession>A0A914QD21</accession>
<evidence type="ECO:0000313" key="1">
    <source>
        <dbReference type="Proteomes" id="UP000887578"/>
    </source>
</evidence>
<reference evidence="2" key="1">
    <citation type="submission" date="2022-11" db="UniProtKB">
        <authorList>
            <consortium name="WormBaseParasite"/>
        </authorList>
    </citation>
    <scope>IDENTIFICATION</scope>
</reference>
<sequence>MHHYIQAFLEYFYVTLIDEDGKCRETRPKSEKETLSGALYLNQRFAKYAYFIYQSSSSSTCIITIEFEDLFQGDYRTKELVTIKPKEINRIPKIIENFYYPFFTIDPIFGTMVYLVRNGNELSAVHYIINENRITHFEQVFPLELRADPDKPTEILWYLQNPDIMFDRGMLPVFTSYGKSTFFFLPKSGEGGTSVAGFWTASKVQGSYVKVLKYDNQRHFYYLNYGYFENGEPFGKYVESKFFQ</sequence>
<name>A0A914QD21_9BILA</name>
<proteinExistence type="predicted"/>
<dbReference type="Proteomes" id="UP000887578">
    <property type="component" value="Unplaced"/>
</dbReference>
<keyword evidence="1" id="KW-1185">Reference proteome</keyword>
<dbReference type="WBParaSite" id="PDA_v2.g29184.t1">
    <property type="protein sequence ID" value="PDA_v2.g29184.t1"/>
    <property type="gene ID" value="PDA_v2.g29184"/>
</dbReference>
<dbReference type="AlphaFoldDB" id="A0A914QD21"/>
<protein>
    <submittedName>
        <fullName evidence="2">Uncharacterized protein</fullName>
    </submittedName>
</protein>